<dbReference type="AlphaFoldDB" id="A0A285RE65"/>
<dbReference type="GO" id="GO:0032153">
    <property type="term" value="C:cell division site"/>
    <property type="evidence" value="ECO:0007669"/>
    <property type="project" value="TreeGrafter"/>
</dbReference>
<feature type="transmembrane region" description="Helical" evidence="6">
    <location>
        <begin position="12"/>
        <end position="34"/>
    </location>
</feature>
<feature type="transmembrane region" description="Helical" evidence="6">
    <location>
        <begin position="117"/>
        <end position="133"/>
    </location>
</feature>
<dbReference type="GO" id="GO:0005886">
    <property type="term" value="C:plasma membrane"/>
    <property type="evidence" value="ECO:0007669"/>
    <property type="project" value="TreeGrafter"/>
</dbReference>
<keyword evidence="7" id="KW-0132">Cell division</keyword>
<accession>A0A285RE65</accession>
<evidence type="ECO:0000313" key="7">
    <source>
        <dbReference type="EMBL" id="SOB92415.1"/>
    </source>
</evidence>
<evidence type="ECO:0000256" key="6">
    <source>
        <dbReference type="SAM" id="Phobius"/>
    </source>
</evidence>
<dbReference type="Pfam" id="PF01098">
    <property type="entry name" value="FTSW_RODA_SPOVE"/>
    <property type="match status" value="1"/>
</dbReference>
<keyword evidence="3" id="KW-0133">Cell shape</keyword>
<keyword evidence="5 6" id="KW-0472">Membrane</keyword>
<sequence>MPSLKFTYKRLFIISALLLSLMGILFIYSAGTYWSSIHYEGQMPFYLKQLIYLILAIAVFITIANMPTFTMEKTWITLYVFSLILLVLVLVPGIGLVRNGSQSWIGLGPLTIQPAELAKITTLMYLSFLLGKVRNEERVVQVKHFLIIILPCALIMLQPDFGSVFILVVSAFILLFIARYPIKLYVGFIVIGVIGLIALIASAPYRLKRIEAFINPWADPLGSGFQAVQSLLAIGPAGLLGHGFQESRQKFLYLPEPQNDFIFSIILEEIGFLGGCVVLVLFGLFIYSGCGLALQSLKSSDFYAISALVGMVGFQACLNIGVVIGLIPVTGVTLPFISYGGTSLMIIWFVVAIVVGFANRTNSV</sequence>
<evidence type="ECO:0000313" key="8">
    <source>
        <dbReference type="Proteomes" id="UP000219636"/>
    </source>
</evidence>
<evidence type="ECO:0000256" key="4">
    <source>
        <dbReference type="ARBA" id="ARBA00022989"/>
    </source>
</evidence>
<comment type="subcellular location">
    <subcellularLocation>
        <location evidence="1">Membrane</location>
        <topology evidence="1">Multi-pass membrane protein</topology>
    </subcellularLocation>
</comment>
<dbReference type="PANTHER" id="PTHR30474:SF13">
    <property type="entry name" value="STAGE V SPORULATION PROTEIN E"/>
    <property type="match status" value="1"/>
</dbReference>
<dbReference type="PROSITE" id="PS00428">
    <property type="entry name" value="FTSW_RODA_SPOVE"/>
    <property type="match status" value="1"/>
</dbReference>
<dbReference type="Proteomes" id="UP000219636">
    <property type="component" value="Unassembled WGS sequence"/>
</dbReference>
<protein>
    <submittedName>
        <fullName evidence="7">Cell division protein FtsW</fullName>
    </submittedName>
</protein>
<keyword evidence="2 6" id="KW-0812">Transmembrane</keyword>
<evidence type="ECO:0000256" key="1">
    <source>
        <dbReference type="ARBA" id="ARBA00004141"/>
    </source>
</evidence>
<dbReference type="InterPro" id="IPR018365">
    <property type="entry name" value="Cell_cycle_FtsW-rel_CS"/>
</dbReference>
<feature type="transmembrane region" description="Helical" evidence="6">
    <location>
        <begin position="217"/>
        <end position="241"/>
    </location>
</feature>
<reference evidence="8" key="1">
    <citation type="submission" date="2017-08" db="EMBL/GenBank/DDBJ databases">
        <authorList>
            <person name="Varghese N."/>
            <person name="Submissions S."/>
        </authorList>
    </citation>
    <scope>NUCLEOTIDE SEQUENCE [LARGE SCALE GENOMIC DNA]</scope>
    <source>
        <strain evidence="8">JC22</strain>
    </source>
</reference>
<name>A0A285RE65_9BACL</name>
<evidence type="ECO:0000256" key="2">
    <source>
        <dbReference type="ARBA" id="ARBA00022692"/>
    </source>
</evidence>
<dbReference type="GO" id="GO:0008360">
    <property type="term" value="P:regulation of cell shape"/>
    <property type="evidence" value="ECO:0007669"/>
    <property type="project" value="UniProtKB-KW"/>
</dbReference>
<proteinExistence type="predicted"/>
<dbReference type="GO" id="GO:0015648">
    <property type="term" value="F:lipid-linked peptidoglycan transporter activity"/>
    <property type="evidence" value="ECO:0007669"/>
    <property type="project" value="TreeGrafter"/>
</dbReference>
<organism evidence="7 8">
    <name type="scientific">Ureibacillus xyleni</name>
    <dbReference type="NCBI Taxonomy" id="614648"/>
    <lineage>
        <taxon>Bacteria</taxon>
        <taxon>Bacillati</taxon>
        <taxon>Bacillota</taxon>
        <taxon>Bacilli</taxon>
        <taxon>Bacillales</taxon>
        <taxon>Caryophanaceae</taxon>
        <taxon>Ureibacillus</taxon>
    </lineage>
</organism>
<gene>
    <name evidence="7" type="ORF">SAMN05880501_101495</name>
</gene>
<feature type="transmembrane region" description="Helical" evidence="6">
    <location>
        <begin position="336"/>
        <end position="358"/>
    </location>
</feature>
<dbReference type="PANTHER" id="PTHR30474">
    <property type="entry name" value="CELL CYCLE PROTEIN"/>
    <property type="match status" value="1"/>
</dbReference>
<feature type="transmembrane region" description="Helical" evidence="6">
    <location>
        <begin position="76"/>
        <end position="97"/>
    </location>
</feature>
<evidence type="ECO:0000256" key="5">
    <source>
        <dbReference type="ARBA" id="ARBA00023136"/>
    </source>
</evidence>
<feature type="transmembrane region" description="Helical" evidence="6">
    <location>
        <begin position="184"/>
        <end position="205"/>
    </location>
</feature>
<dbReference type="OrthoDB" id="9768187at2"/>
<feature type="transmembrane region" description="Helical" evidence="6">
    <location>
        <begin position="145"/>
        <end position="178"/>
    </location>
</feature>
<dbReference type="InterPro" id="IPR001182">
    <property type="entry name" value="FtsW/RodA"/>
</dbReference>
<keyword evidence="4 6" id="KW-1133">Transmembrane helix</keyword>
<dbReference type="GO" id="GO:0051301">
    <property type="term" value="P:cell division"/>
    <property type="evidence" value="ECO:0007669"/>
    <property type="project" value="UniProtKB-KW"/>
</dbReference>
<feature type="transmembrane region" description="Helical" evidence="6">
    <location>
        <begin position="46"/>
        <end position="64"/>
    </location>
</feature>
<feature type="transmembrane region" description="Helical" evidence="6">
    <location>
        <begin position="261"/>
        <end position="290"/>
    </location>
</feature>
<dbReference type="RefSeq" id="WP_097072363.1">
    <property type="nucleotide sequence ID" value="NZ_OBMQ01000001.1"/>
</dbReference>
<keyword evidence="7" id="KW-0131">Cell cycle</keyword>
<feature type="transmembrane region" description="Helical" evidence="6">
    <location>
        <begin position="302"/>
        <end position="330"/>
    </location>
</feature>
<evidence type="ECO:0000256" key="3">
    <source>
        <dbReference type="ARBA" id="ARBA00022960"/>
    </source>
</evidence>
<dbReference type="EMBL" id="OBMQ01000001">
    <property type="protein sequence ID" value="SOB92415.1"/>
    <property type="molecule type" value="Genomic_DNA"/>
</dbReference>
<keyword evidence="8" id="KW-1185">Reference proteome</keyword>